<keyword evidence="8 9" id="KW-0472">Membrane</keyword>
<reference evidence="11" key="1">
    <citation type="journal article" date="2023" name="Int. J. Syst. Evol. Microbiol.">
        <title>Mesoterricola silvestris gen. nov., sp. nov., Mesoterricola sediminis sp. nov., Geothrix oryzae sp. nov., Geothrix edaphica sp. nov., Geothrix rubra sp. nov., and Geothrix limicola sp. nov., six novel members of Acidobacteriota isolated from soils.</title>
        <authorList>
            <person name="Itoh H."/>
            <person name="Sugisawa Y."/>
            <person name="Mise K."/>
            <person name="Xu Z."/>
            <person name="Kuniyasu M."/>
            <person name="Ushijima N."/>
            <person name="Kawano K."/>
            <person name="Kobayashi E."/>
            <person name="Shiratori Y."/>
            <person name="Masuda Y."/>
            <person name="Senoo K."/>
        </authorList>
    </citation>
    <scope>NUCLEOTIDE SEQUENCE [LARGE SCALE GENOMIC DNA]</scope>
    <source>
        <strain evidence="11">W79</strain>
    </source>
</reference>
<sequence length="583" mass="60941">MTANSLLQFVLFLGFLLLVSKPLGEYMGRVLDQERTFLDPVAGPLERGIYRLAGIAPDERMDWKQYAGALLAFSALGLLFLFGLQLAQHRLPLNPQRQPAVPWGVALNTAVSFVTNTNWQAYAGESTLSHLTQMLGLTVQNFLSAAKGIAVLAALARGIRRRKATFLGNFWVDLTRITLYILLPLATLFALFLLSQGVVQTLGPNPVAHFLTPVAGADGKPVLDQVIAVGPVASQEAIKILGTNGGGFFNANSAHPFENPTALASLAQALGILLIPAGLCHAFGRMVRDRRQGWAILSAMAVIFVLALGVLHVAEQKGNPAFRSLPVAQAAVSTPGLEQSGGNMEGKEVRFGIAGTTLFATASTATSTGAVNGMHDSFTPLGGMVPILLMDLGEVVFGGVGSGLYTMLIFAIIAVFIAGLMVGRTPEYLGKKIEAFETKMASLVILIPAASVLVCTALAVTLPSAVASLSNPGAHGFSQALYAFSSASNNNGSAFAGLNANTTFYNLATGVAMLLGRFGTILPVLAVAGSLARKKRTPPGAGTLPTHTPLFVALLVAVVLLVGALTFIPALALGPIAEHLSLL</sequence>
<keyword evidence="11" id="KW-1185">Reference proteome</keyword>
<keyword evidence="4 9" id="KW-0812">Transmembrane</keyword>
<organism evidence="10 11">
    <name type="scientific">Mesoterricola silvestris</name>
    <dbReference type="NCBI Taxonomy" id="2927979"/>
    <lineage>
        <taxon>Bacteria</taxon>
        <taxon>Pseudomonadati</taxon>
        <taxon>Acidobacteriota</taxon>
        <taxon>Holophagae</taxon>
        <taxon>Holophagales</taxon>
        <taxon>Holophagaceae</taxon>
        <taxon>Mesoterricola</taxon>
    </lineage>
</organism>
<evidence type="ECO:0000256" key="9">
    <source>
        <dbReference type="HAMAP-Rule" id="MF_00275"/>
    </source>
</evidence>
<comment type="similarity">
    <text evidence="9">Belongs to the KdpA family.</text>
</comment>
<evidence type="ECO:0000256" key="7">
    <source>
        <dbReference type="ARBA" id="ARBA00023065"/>
    </source>
</evidence>
<dbReference type="Pfam" id="PF03814">
    <property type="entry name" value="KdpA"/>
    <property type="match status" value="1"/>
</dbReference>
<evidence type="ECO:0000313" key="11">
    <source>
        <dbReference type="Proteomes" id="UP001238179"/>
    </source>
</evidence>
<evidence type="ECO:0000256" key="4">
    <source>
        <dbReference type="ARBA" id="ARBA00022692"/>
    </source>
</evidence>
<feature type="transmembrane region" description="Helical" evidence="9">
    <location>
        <begin position="395"/>
        <end position="422"/>
    </location>
</feature>
<dbReference type="InterPro" id="IPR004623">
    <property type="entry name" value="KdpA"/>
</dbReference>
<evidence type="ECO:0000256" key="1">
    <source>
        <dbReference type="ARBA" id="ARBA00022448"/>
    </source>
</evidence>
<keyword evidence="6 9" id="KW-1133">Transmembrane helix</keyword>
<feature type="transmembrane region" description="Helical" evidence="9">
    <location>
        <begin position="294"/>
        <end position="314"/>
    </location>
</feature>
<dbReference type="NCBIfam" id="TIGR00680">
    <property type="entry name" value="kdpA"/>
    <property type="match status" value="1"/>
</dbReference>
<evidence type="ECO:0000256" key="6">
    <source>
        <dbReference type="ARBA" id="ARBA00022989"/>
    </source>
</evidence>
<dbReference type="GO" id="GO:0005886">
    <property type="term" value="C:plasma membrane"/>
    <property type="evidence" value="ECO:0007669"/>
    <property type="project" value="UniProtKB-SubCell"/>
</dbReference>
<keyword evidence="1 9" id="KW-0813">Transport</keyword>
<keyword evidence="7 9" id="KW-0406">Ion transport</keyword>
<feature type="transmembrane region" description="Helical" evidence="9">
    <location>
        <begin position="550"/>
        <end position="573"/>
    </location>
</feature>
<feature type="transmembrane region" description="Helical" evidence="9">
    <location>
        <begin position="66"/>
        <end position="87"/>
    </location>
</feature>
<dbReference type="GO" id="GO:0030955">
    <property type="term" value="F:potassium ion binding"/>
    <property type="evidence" value="ECO:0007669"/>
    <property type="project" value="UniProtKB-UniRule"/>
</dbReference>
<keyword evidence="3 9" id="KW-0633">Potassium transport</keyword>
<evidence type="ECO:0000256" key="2">
    <source>
        <dbReference type="ARBA" id="ARBA00022475"/>
    </source>
</evidence>
<feature type="transmembrane region" description="Helical" evidence="9">
    <location>
        <begin position="177"/>
        <end position="199"/>
    </location>
</feature>
<dbReference type="KEGG" id="msil:METEAL_20660"/>
<evidence type="ECO:0000256" key="3">
    <source>
        <dbReference type="ARBA" id="ARBA00022538"/>
    </source>
</evidence>
<comment type="caution">
    <text evidence="9">Lacks conserved residue(s) required for the propagation of feature annotation.</text>
</comment>
<feature type="transmembrane region" description="Helical" evidence="9">
    <location>
        <begin position="262"/>
        <end position="282"/>
    </location>
</feature>
<dbReference type="EMBL" id="AP027080">
    <property type="protein sequence ID" value="BDU72892.1"/>
    <property type="molecule type" value="Genomic_DNA"/>
</dbReference>
<dbReference type="AlphaFoldDB" id="A0AA48KA23"/>
<keyword evidence="5 9" id="KW-0630">Potassium</keyword>
<accession>A0AA48KA23</accession>
<comment type="subunit">
    <text evidence="9">The system is composed of three essential subunits: KdpA, KdpB and KdpC.</text>
</comment>
<dbReference type="PIRSF" id="PIRSF001294">
    <property type="entry name" value="K_ATPaseA"/>
    <property type="match status" value="1"/>
</dbReference>
<dbReference type="RefSeq" id="WP_316415806.1">
    <property type="nucleotide sequence ID" value="NZ_AP027080.1"/>
</dbReference>
<evidence type="ECO:0000313" key="10">
    <source>
        <dbReference type="EMBL" id="BDU72892.1"/>
    </source>
</evidence>
<name>A0AA48KA23_9BACT</name>
<dbReference type="Proteomes" id="UP001238179">
    <property type="component" value="Chromosome"/>
</dbReference>
<comment type="subcellular location">
    <subcellularLocation>
        <location evidence="9">Cell membrane</location>
        <topology evidence="9">Multi-pass membrane protein</topology>
    </subcellularLocation>
</comment>
<keyword evidence="2 9" id="KW-1003">Cell membrane</keyword>
<gene>
    <name evidence="9 10" type="primary">kdpA</name>
    <name evidence="10" type="ORF">METEAL_20660</name>
</gene>
<dbReference type="PANTHER" id="PTHR30607">
    <property type="entry name" value="POTASSIUM-TRANSPORTING ATPASE A CHAIN"/>
    <property type="match status" value="1"/>
</dbReference>
<dbReference type="PANTHER" id="PTHR30607:SF2">
    <property type="entry name" value="POTASSIUM-TRANSPORTING ATPASE POTASSIUM-BINDING SUBUNIT"/>
    <property type="match status" value="1"/>
</dbReference>
<evidence type="ECO:0000256" key="5">
    <source>
        <dbReference type="ARBA" id="ARBA00022958"/>
    </source>
</evidence>
<protein>
    <recommendedName>
        <fullName evidence="9">Potassium-transporting ATPase potassium-binding subunit</fullName>
    </recommendedName>
    <alternativeName>
        <fullName evidence="9">ATP phosphohydrolase [potassium-transporting] A chain</fullName>
    </alternativeName>
    <alternativeName>
        <fullName evidence="9">Potassium-binding and translocating subunit A</fullName>
    </alternativeName>
    <alternativeName>
        <fullName evidence="9">Potassium-translocating ATPase A chain</fullName>
    </alternativeName>
</protein>
<comment type="function">
    <text evidence="9">Part of the high-affinity ATP-driven potassium transport (or Kdp) system, which catalyzes the hydrolysis of ATP coupled with the electrogenic transport of potassium into the cytoplasm. This subunit binds the extracellular potassium ions and delivers the ions to the membrane domain of KdpB through an intramembrane tunnel.</text>
</comment>
<evidence type="ECO:0000256" key="8">
    <source>
        <dbReference type="ARBA" id="ARBA00023136"/>
    </source>
</evidence>
<dbReference type="HAMAP" id="MF_00275">
    <property type="entry name" value="KdpA"/>
    <property type="match status" value="1"/>
</dbReference>
<proteinExistence type="inferred from homology"/>
<feature type="transmembrane region" description="Helical" evidence="9">
    <location>
        <begin position="139"/>
        <end position="156"/>
    </location>
</feature>
<dbReference type="GO" id="GO:0008556">
    <property type="term" value="F:P-type potassium transmembrane transporter activity"/>
    <property type="evidence" value="ECO:0007669"/>
    <property type="project" value="InterPro"/>
</dbReference>
<feature type="transmembrane region" description="Helical" evidence="9">
    <location>
        <begin position="443"/>
        <end position="462"/>
    </location>
</feature>
<feature type="transmembrane region" description="Helical" evidence="9">
    <location>
        <begin position="504"/>
        <end position="529"/>
    </location>
</feature>